<dbReference type="Proteomes" id="UP000093391">
    <property type="component" value="Chromosome"/>
</dbReference>
<gene>
    <name evidence="1" type="ORF">BFG52_02400</name>
</gene>
<accession>A0A1B2LWJ5</accession>
<dbReference type="AlphaFoldDB" id="A0A1B2LWJ5"/>
<evidence type="ECO:0000313" key="2">
    <source>
        <dbReference type="Proteomes" id="UP000093391"/>
    </source>
</evidence>
<dbReference type="KEGG" id="ala:BFG52_02400"/>
<dbReference type="OrthoDB" id="6713330at2"/>
<organism evidence="1 2">
    <name type="scientific">Acinetobacter larvae</name>
    <dbReference type="NCBI Taxonomy" id="1789224"/>
    <lineage>
        <taxon>Bacteria</taxon>
        <taxon>Pseudomonadati</taxon>
        <taxon>Pseudomonadota</taxon>
        <taxon>Gammaproteobacteria</taxon>
        <taxon>Moraxellales</taxon>
        <taxon>Moraxellaceae</taxon>
        <taxon>Acinetobacter</taxon>
    </lineage>
</organism>
<sequence>MPKLILKHTCLPLLIAISLVISGCQSHKSLGENTRTTTQKIKSLIGLGPKDKIPEIDKKGVVDIAKSTQQQIQELLINMPTGQWVYIENDLQGLYDLQNKNAQSFILSLRLNCKITTQRPSFSIQNADNQVVLKAYDDSAGAIQFLLDNKNYGNPFDQHNTKKLDSFKQNILQAKNIKIFNAGKLYSFDNQKSELLNKAVSCNPNT</sequence>
<dbReference type="EMBL" id="CP016895">
    <property type="protein sequence ID" value="AOA57318.1"/>
    <property type="molecule type" value="Genomic_DNA"/>
</dbReference>
<reference evidence="1 2" key="1">
    <citation type="submission" date="2016-08" db="EMBL/GenBank/DDBJ databases">
        <authorList>
            <person name="Seilhamer J.J."/>
        </authorList>
    </citation>
    <scope>NUCLEOTIDE SEQUENCE [LARGE SCALE GENOMIC DNA]</scope>
    <source>
        <strain evidence="1 2">BRTC-1</strain>
    </source>
</reference>
<keyword evidence="2" id="KW-1185">Reference proteome</keyword>
<dbReference type="PROSITE" id="PS51257">
    <property type="entry name" value="PROKAR_LIPOPROTEIN"/>
    <property type="match status" value="1"/>
</dbReference>
<name>A0A1B2LWJ5_9GAMM</name>
<protein>
    <submittedName>
        <fullName evidence="1">Uncharacterized protein</fullName>
    </submittedName>
</protein>
<evidence type="ECO:0000313" key="1">
    <source>
        <dbReference type="EMBL" id="AOA57318.1"/>
    </source>
</evidence>
<dbReference type="RefSeq" id="WP_067552134.1">
    <property type="nucleotide sequence ID" value="NZ_CP016895.1"/>
</dbReference>
<proteinExistence type="predicted"/>